<dbReference type="InterPro" id="IPR006016">
    <property type="entry name" value="UspA"/>
</dbReference>
<reference evidence="4" key="2">
    <citation type="submission" date="2006-01" db="EMBL/GenBank/DDBJ databases">
        <authorList>
            <person name="Genoscope"/>
        </authorList>
    </citation>
    <scope>NUCLEOTIDE SEQUENCE</scope>
</reference>
<reference evidence="6" key="3">
    <citation type="submission" date="2017-10" db="EMBL/GenBank/DDBJ databases">
        <authorList>
            <person name="Frank J."/>
        </authorList>
    </citation>
    <scope>NUCLEOTIDE SEQUENCE [LARGE SCALE GENOMIC DNA]</scope>
</reference>
<name>Q1PWE5_KUEST</name>
<dbReference type="Proteomes" id="UP000221734">
    <property type="component" value="Chromosome Kuenenia_stuttgartiensis_MBR1"/>
</dbReference>
<evidence type="ECO:0000256" key="2">
    <source>
        <dbReference type="PIRNR" id="PIRNR006276"/>
    </source>
</evidence>
<dbReference type="SUPFAM" id="SSF52402">
    <property type="entry name" value="Adenine nucleotide alpha hydrolases-like"/>
    <property type="match status" value="1"/>
</dbReference>
<proteinExistence type="inferred from homology"/>
<dbReference type="EMBL" id="LT934425">
    <property type="protein sequence ID" value="SOH04947.1"/>
    <property type="molecule type" value="Genomic_DNA"/>
</dbReference>
<evidence type="ECO:0000256" key="1">
    <source>
        <dbReference type="ARBA" id="ARBA00008791"/>
    </source>
</evidence>
<dbReference type="GO" id="GO:0005737">
    <property type="term" value="C:cytoplasm"/>
    <property type="evidence" value="ECO:0007669"/>
    <property type="project" value="UniProtKB-SubCell"/>
</dbReference>
<dbReference type="KEGG" id="kst:KSMBR1_2460"/>
<accession>Q1PWE5</accession>
<dbReference type="PIRSF" id="PIRSF006276">
    <property type="entry name" value="UspA"/>
    <property type="match status" value="1"/>
</dbReference>
<dbReference type="PANTHER" id="PTHR46268">
    <property type="entry name" value="STRESS RESPONSE PROTEIN NHAX"/>
    <property type="match status" value="1"/>
</dbReference>
<reference evidence="5" key="4">
    <citation type="submission" date="2017-10" db="EMBL/GenBank/DDBJ databases">
        <authorList>
            <person name="Banno H."/>
            <person name="Chua N.-H."/>
        </authorList>
    </citation>
    <scope>NUCLEOTIDE SEQUENCE [LARGE SCALE GENOMIC DNA]</scope>
    <source>
        <strain evidence="5">Kuenenia_mbr1_ru-nijmegen</strain>
    </source>
</reference>
<dbReference type="Gene3D" id="3.40.50.620">
    <property type="entry name" value="HUPs"/>
    <property type="match status" value="1"/>
</dbReference>
<dbReference type="InterPro" id="IPR006015">
    <property type="entry name" value="Universal_stress_UspA"/>
</dbReference>
<keyword evidence="6" id="KW-1185">Reference proteome</keyword>
<dbReference type="PANTHER" id="PTHR46268:SF22">
    <property type="entry name" value="SENSOR PROTEIN KDPD-RELATED"/>
    <property type="match status" value="1"/>
</dbReference>
<dbReference type="EMBL" id="CT573073">
    <property type="protein sequence ID" value="CAJ71556.1"/>
    <property type="molecule type" value="Genomic_DNA"/>
</dbReference>
<dbReference type="PRINTS" id="PR01438">
    <property type="entry name" value="UNVRSLSTRESS"/>
</dbReference>
<reference evidence="4" key="1">
    <citation type="journal article" date="2006" name="Nature">
        <title>Deciphering the evolution and metabolism of an anammox bacterium from a community genome.</title>
        <authorList>
            <person name="Strous M."/>
            <person name="Pelletier E."/>
            <person name="Mangenot S."/>
            <person name="Rattei T."/>
            <person name="Lehner A."/>
            <person name="Taylor M.W."/>
            <person name="Horn M."/>
            <person name="Daims H."/>
            <person name="Bartol-Mavel D."/>
            <person name="Wincker P."/>
            <person name="Barbe V."/>
            <person name="Fonknechten N."/>
            <person name="Vallenet D."/>
            <person name="Segurens B."/>
            <person name="Schenowitz-Truong C."/>
            <person name="Medigue C."/>
            <person name="Collingro A."/>
            <person name="Snel B."/>
            <person name="Dutilh B.E."/>
            <person name="OpDenCamp H.J.M."/>
            <person name="vanDerDrift C."/>
            <person name="Cirpus I."/>
            <person name="vanDePas-Schoonen K.T."/>
            <person name="Harhangi H.R."/>
            <person name="vanNiftrik L."/>
            <person name="Schmid M."/>
            <person name="Keltjens J."/>
            <person name="vanDeVossenberg J."/>
            <person name="Kartal B."/>
            <person name="Meier H."/>
            <person name="Frishman D."/>
            <person name="Huynen M.A."/>
            <person name="Mewes H."/>
            <person name="Weissenbach J."/>
            <person name="Jetten M.S.M."/>
            <person name="Wagner M."/>
            <person name="LePaslier D."/>
        </authorList>
    </citation>
    <scope>NUCLEOTIDE SEQUENCE</scope>
</reference>
<organism evidence="4">
    <name type="scientific">Kuenenia stuttgartiensis</name>
    <dbReference type="NCBI Taxonomy" id="174633"/>
    <lineage>
        <taxon>Bacteria</taxon>
        <taxon>Pseudomonadati</taxon>
        <taxon>Planctomycetota</taxon>
        <taxon>Candidatus Brocadiia</taxon>
        <taxon>Candidatus Brocadiales</taxon>
        <taxon>Candidatus Brocadiaceae</taxon>
        <taxon>Candidatus Kuenenia</taxon>
    </lineage>
</organism>
<evidence type="ECO:0000313" key="6">
    <source>
        <dbReference type="Proteomes" id="UP000221734"/>
    </source>
</evidence>
<dbReference type="CDD" id="cd00293">
    <property type="entry name" value="USP-like"/>
    <property type="match status" value="1"/>
</dbReference>
<dbReference type="InterPro" id="IPR014729">
    <property type="entry name" value="Rossmann-like_a/b/a_fold"/>
</dbReference>
<feature type="domain" description="UspA" evidence="3">
    <location>
        <begin position="4"/>
        <end position="144"/>
    </location>
</feature>
<dbReference type="RefSeq" id="WP_099325605.1">
    <property type="nucleotide sequence ID" value="NZ_LT934425.1"/>
</dbReference>
<evidence type="ECO:0000313" key="5">
    <source>
        <dbReference type="EMBL" id="SOH04947.1"/>
    </source>
</evidence>
<comment type="subcellular location">
    <subcellularLocation>
        <location evidence="2">Cytoplasm</location>
    </subcellularLocation>
</comment>
<gene>
    <name evidence="4" type="primary">UspA</name>
    <name evidence="5" type="ORF">KSMBR1_2460</name>
    <name evidence="4" type="ORF">kustc0811</name>
</gene>
<dbReference type="AlphaFoldDB" id="Q1PWE5"/>
<protein>
    <recommendedName>
        <fullName evidence="2">Universal stress protein</fullName>
    </recommendedName>
</protein>
<dbReference type="Pfam" id="PF00582">
    <property type="entry name" value="Usp"/>
    <property type="match status" value="1"/>
</dbReference>
<comment type="similarity">
    <text evidence="1 2">Belongs to the universal stress protein A family.</text>
</comment>
<sequence>MIHYQKILCPIDYSDCSMNALAYAEKLAIKDAAVLYLMHVHEEHTSDYGGLKFDAELNRTAETDAEIEQKLRSSIPEEIRHRINVEILMRAGVPFEEILKAARDVGVDLIVMGTHGRTGISHMFIGSVTENVIRNAPCPVLCIRG</sequence>
<keyword evidence="2" id="KW-0963">Cytoplasm</keyword>
<evidence type="ECO:0000259" key="3">
    <source>
        <dbReference type="Pfam" id="PF00582"/>
    </source>
</evidence>
<dbReference type="OrthoDB" id="9788959at2"/>
<evidence type="ECO:0000313" key="4">
    <source>
        <dbReference type="EMBL" id="CAJ71556.1"/>
    </source>
</evidence>